<gene>
    <name evidence="2" type="ORF">PNOK_0370800</name>
</gene>
<evidence type="ECO:0000256" key="1">
    <source>
        <dbReference type="SAM" id="MobiDB-lite"/>
    </source>
</evidence>
<dbReference type="EMBL" id="NBII01000003">
    <property type="protein sequence ID" value="PAV21081.1"/>
    <property type="molecule type" value="Genomic_DNA"/>
</dbReference>
<comment type="caution">
    <text evidence="2">The sequence shown here is derived from an EMBL/GenBank/DDBJ whole genome shotgun (WGS) entry which is preliminary data.</text>
</comment>
<evidence type="ECO:0000313" key="2">
    <source>
        <dbReference type="EMBL" id="PAV21081.1"/>
    </source>
</evidence>
<protein>
    <submittedName>
        <fullName evidence="2">Uncharacterized protein</fullName>
    </submittedName>
</protein>
<proteinExistence type="predicted"/>
<sequence>MSASTSHDESMDVEMEVENPVITAGPYVASTVPGKPELINQLEFKDDFEEEEAQLSGNEDEDDEEEDDDDEVEGEEEENQQGSVPVSEWLDKSIDEDDETDGDFVPQNL</sequence>
<accession>A0A286UN98</accession>
<dbReference type="Proteomes" id="UP000217199">
    <property type="component" value="Unassembled WGS sequence"/>
</dbReference>
<keyword evidence="3" id="KW-1185">Reference proteome</keyword>
<dbReference type="InParanoid" id="A0A286UN98"/>
<name>A0A286UN98_9AGAM</name>
<feature type="region of interest" description="Disordered" evidence="1">
    <location>
        <begin position="45"/>
        <end position="109"/>
    </location>
</feature>
<organism evidence="2 3">
    <name type="scientific">Pyrrhoderma noxium</name>
    <dbReference type="NCBI Taxonomy" id="2282107"/>
    <lineage>
        <taxon>Eukaryota</taxon>
        <taxon>Fungi</taxon>
        <taxon>Dikarya</taxon>
        <taxon>Basidiomycota</taxon>
        <taxon>Agaricomycotina</taxon>
        <taxon>Agaricomycetes</taxon>
        <taxon>Hymenochaetales</taxon>
        <taxon>Hymenochaetaceae</taxon>
        <taxon>Pyrrhoderma</taxon>
    </lineage>
</organism>
<reference evidence="2 3" key="1">
    <citation type="journal article" date="2017" name="Mol. Ecol.">
        <title>Comparative and population genomic landscape of Phellinus noxius: A hypervariable fungus causing root rot in trees.</title>
        <authorList>
            <person name="Chung C.L."/>
            <person name="Lee T.J."/>
            <person name="Akiba M."/>
            <person name="Lee H.H."/>
            <person name="Kuo T.H."/>
            <person name="Liu D."/>
            <person name="Ke H.M."/>
            <person name="Yokoi T."/>
            <person name="Roa M.B."/>
            <person name="Lu M.J."/>
            <person name="Chang Y.Y."/>
            <person name="Ann P.J."/>
            <person name="Tsai J.N."/>
            <person name="Chen C.Y."/>
            <person name="Tzean S.S."/>
            <person name="Ota Y."/>
            <person name="Hattori T."/>
            <person name="Sahashi N."/>
            <person name="Liou R.F."/>
            <person name="Kikuchi T."/>
            <person name="Tsai I.J."/>
        </authorList>
    </citation>
    <scope>NUCLEOTIDE SEQUENCE [LARGE SCALE GENOMIC DNA]</scope>
    <source>
        <strain evidence="2 3">FFPRI411160</strain>
    </source>
</reference>
<dbReference type="AlphaFoldDB" id="A0A286UN98"/>
<evidence type="ECO:0000313" key="3">
    <source>
        <dbReference type="Proteomes" id="UP000217199"/>
    </source>
</evidence>
<feature type="compositionally biased region" description="Acidic residues" evidence="1">
    <location>
        <begin position="46"/>
        <end position="79"/>
    </location>
</feature>